<dbReference type="RefSeq" id="WP_152216617.1">
    <property type="nucleotide sequence ID" value="NZ_WESC01000010.1"/>
</dbReference>
<sequence length="66" mass="6930">MSTKKKTNITKTSGAHIGRNAATGRLSTCKAAVKNQKTSAFGVMRGTMVIKGDVVSPLYGRNSSKS</sequence>
<protein>
    <submittedName>
        <fullName evidence="1">Uncharacterized protein</fullName>
    </submittedName>
</protein>
<keyword evidence="2" id="KW-1185">Reference proteome</keyword>
<reference evidence="1 2" key="1">
    <citation type="submission" date="2019-09" db="EMBL/GenBank/DDBJ databases">
        <title>Parvibaculum sedimenti sp. nov., isolated from sediment.</title>
        <authorList>
            <person name="Wang Y."/>
        </authorList>
    </citation>
    <scope>NUCLEOTIDE SEQUENCE [LARGE SCALE GENOMIC DNA]</scope>
    <source>
        <strain evidence="1 2">HXT-9</strain>
    </source>
</reference>
<dbReference type="AlphaFoldDB" id="A0A6N6VKG6"/>
<dbReference type="Proteomes" id="UP000468901">
    <property type="component" value="Unassembled WGS sequence"/>
</dbReference>
<name>A0A6N6VKG6_9HYPH</name>
<organism evidence="1 2">
    <name type="scientific">Parvibaculum sedimenti</name>
    <dbReference type="NCBI Taxonomy" id="2608632"/>
    <lineage>
        <taxon>Bacteria</taxon>
        <taxon>Pseudomonadati</taxon>
        <taxon>Pseudomonadota</taxon>
        <taxon>Alphaproteobacteria</taxon>
        <taxon>Hyphomicrobiales</taxon>
        <taxon>Parvibaculaceae</taxon>
        <taxon>Parvibaculum</taxon>
    </lineage>
</organism>
<gene>
    <name evidence="1" type="ORF">F2P47_12040</name>
</gene>
<comment type="caution">
    <text evidence="1">The sequence shown here is derived from an EMBL/GenBank/DDBJ whole genome shotgun (WGS) entry which is preliminary data.</text>
</comment>
<accession>A0A6N6VKG6</accession>
<proteinExistence type="predicted"/>
<evidence type="ECO:0000313" key="2">
    <source>
        <dbReference type="Proteomes" id="UP000468901"/>
    </source>
</evidence>
<dbReference type="EMBL" id="WESC01000010">
    <property type="protein sequence ID" value="KAB7739445.1"/>
    <property type="molecule type" value="Genomic_DNA"/>
</dbReference>
<evidence type="ECO:0000313" key="1">
    <source>
        <dbReference type="EMBL" id="KAB7739445.1"/>
    </source>
</evidence>